<organism evidence="11 12">
    <name type="scientific">Vibrio aerogenes CECT 7868</name>
    <dbReference type="NCBI Taxonomy" id="1216006"/>
    <lineage>
        <taxon>Bacteria</taxon>
        <taxon>Pseudomonadati</taxon>
        <taxon>Pseudomonadota</taxon>
        <taxon>Gammaproteobacteria</taxon>
        <taxon>Vibrionales</taxon>
        <taxon>Vibrionaceae</taxon>
        <taxon>Vibrio</taxon>
    </lineage>
</organism>
<evidence type="ECO:0000256" key="7">
    <source>
        <dbReference type="ARBA" id="ARBA00022840"/>
    </source>
</evidence>
<dbReference type="EMBL" id="FQXZ01000030">
    <property type="protein sequence ID" value="SHI23775.1"/>
    <property type="molecule type" value="Genomic_DNA"/>
</dbReference>
<gene>
    <name evidence="11" type="primary">nikD</name>
    <name evidence="11" type="ORF">VA7868_02767</name>
</gene>
<keyword evidence="6" id="KW-0547">Nucleotide-binding</keyword>
<evidence type="ECO:0000256" key="2">
    <source>
        <dbReference type="ARBA" id="ARBA00005417"/>
    </source>
</evidence>
<dbReference type="GO" id="GO:0005524">
    <property type="term" value="F:ATP binding"/>
    <property type="evidence" value="ECO:0007669"/>
    <property type="project" value="UniProtKB-KW"/>
</dbReference>
<dbReference type="SUPFAM" id="SSF52540">
    <property type="entry name" value="P-loop containing nucleoside triphosphate hydrolases"/>
    <property type="match status" value="1"/>
</dbReference>
<dbReference type="GO" id="GO:0005886">
    <property type="term" value="C:plasma membrane"/>
    <property type="evidence" value="ECO:0007669"/>
    <property type="project" value="UniProtKB-SubCell"/>
</dbReference>
<accession>A0A1M5ZHK4</accession>
<dbReference type="OrthoDB" id="6849577at2"/>
<keyword evidence="8" id="KW-1278">Translocase</keyword>
<keyword evidence="4" id="KW-1003">Cell membrane</keyword>
<dbReference type="GO" id="GO:0016887">
    <property type="term" value="F:ATP hydrolysis activity"/>
    <property type="evidence" value="ECO:0007669"/>
    <property type="project" value="InterPro"/>
</dbReference>
<keyword evidence="12" id="KW-1185">Reference proteome</keyword>
<evidence type="ECO:0000256" key="1">
    <source>
        <dbReference type="ARBA" id="ARBA00004417"/>
    </source>
</evidence>
<comment type="subcellular location">
    <subcellularLocation>
        <location evidence="1">Cell inner membrane</location>
        <topology evidence="1">Peripheral membrane protein</topology>
    </subcellularLocation>
</comment>
<keyword evidence="11" id="KW-0378">Hydrolase</keyword>
<evidence type="ECO:0000256" key="4">
    <source>
        <dbReference type="ARBA" id="ARBA00022475"/>
    </source>
</evidence>
<dbReference type="RefSeq" id="WP_073604407.1">
    <property type="nucleotide sequence ID" value="NZ_FQXZ01000030.1"/>
</dbReference>
<dbReference type="EC" id="3.6.3.24" evidence="11"/>
<evidence type="ECO:0000256" key="3">
    <source>
        <dbReference type="ARBA" id="ARBA00022448"/>
    </source>
</evidence>
<sequence length="263" mass="28889">MKSQTLTIDRLSVRSQDQTLVNELSLTLRQGQTLALIGSSGSGKSLTLAAALELLPAGVTKTSGTIRLGQQAVSGHQLRGKTVTSVLQNPRSGFNPVRTIGQHAKETMQAAGHIINKQQMNLRIETAFTEVGLENATQLLRLYPFEMSGGMLQRVMIAFALLSGSPFLFADEPTTDLDMLTQAKVLNILERQVQEHQLGLMLVTHDMGVVARLADEVAVIQQGKIIETGRVEKIFWHPEHETTRELIKAHLALYPEIMMEAVC</sequence>
<comment type="similarity">
    <text evidence="2">Belongs to the ABC transporter superfamily.</text>
</comment>
<dbReference type="InterPro" id="IPR027417">
    <property type="entry name" value="P-loop_NTPase"/>
</dbReference>
<proteinExistence type="inferred from homology"/>
<evidence type="ECO:0000259" key="10">
    <source>
        <dbReference type="PROSITE" id="PS50893"/>
    </source>
</evidence>
<keyword evidence="9" id="KW-0472">Membrane</keyword>
<evidence type="ECO:0000256" key="8">
    <source>
        <dbReference type="ARBA" id="ARBA00022967"/>
    </source>
</evidence>
<name>A0A1M5ZHK4_9VIBR</name>
<dbReference type="InterPro" id="IPR003593">
    <property type="entry name" value="AAA+_ATPase"/>
</dbReference>
<evidence type="ECO:0000256" key="6">
    <source>
        <dbReference type="ARBA" id="ARBA00022741"/>
    </source>
</evidence>
<keyword evidence="5" id="KW-0997">Cell inner membrane</keyword>
<dbReference type="STRING" id="1216006.VA7868_02767"/>
<keyword evidence="7 11" id="KW-0067">ATP-binding</keyword>
<dbReference type="InterPro" id="IPR050388">
    <property type="entry name" value="ABC_Ni/Peptide_Import"/>
</dbReference>
<dbReference type="Proteomes" id="UP000184608">
    <property type="component" value="Unassembled WGS sequence"/>
</dbReference>
<protein>
    <submittedName>
        <fullName evidence="11">Nickel import ATP-binding protein NikD</fullName>
        <ecNumber evidence="11">3.6.3.24</ecNumber>
    </submittedName>
</protein>
<dbReference type="Gene3D" id="3.40.50.300">
    <property type="entry name" value="P-loop containing nucleotide triphosphate hydrolases"/>
    <property type="match status" value="1"/>
</dbReference>
<dbReference type="SMART" id="SM00382">
    <property type="entry name" value="AAA"/>
    <property type="match status" value="1"/>
</dbReference>
<dbReference type="PROSITE" id="PS50893">
    <property type="entry name" value="ABC_TRANSPORTER_2"/>
    <property type="match status" value="1"/>
</dbReference>
<dbReference type="InterPro" id="IPR003439">
    <property type="entry name" value="ABC_transporter-like_ATP-bd"/>
</dbReference>
<evidence type="ECO:0000256" key="9">
    <source>
        <dbReference type="ARBA" id="ARBA00023136"/>
    </source>
</evidence>
<dbReference type="Pfam" id="PF00005">
    <property type="entry name" value="ABC_tran"/>
    <property type="match status" value="1"/>
</dbReference>
<evidence type="ECO:0000313" key="11">
    <source>
        <dbReference type="EMBL" id="SHI23775.1"/>
    </source>
</evidence>
<dbReference type="PANTHER" id="PTHR43297">
    <property type="entry name" value="OLIGOPEPTIDE TRANSPORT ATP-BINDING PROTEIN APPD"/>
    <property type="match status" value="1"/>
</dbReference>
<dbReference type="PANTHER" id="PTHR43297:SF14">
    <property type="entry name" value="ATPASE AAA-TYPE CORE DOMAIN-CONTAINING PROTEIN"/>
    <property type="match status" value="1"/>
</dbReference>
<dbReference type="AlphaFoldDB" id="A0A1M5ZHK4"/>
<evidence type="ECO:0000256" key="5">
    <source>
        <dbReference type="ARBA" id="ARBA00022519"/>
    </source>
</evidence>
<reference evidence="11 12" key="1">
    <citation type="submission" date="2016-11" db="EMBL/GenBank/DDBJ databases">
        <authorList>
            <person name="Jaros S."/>
            <person name="Januszkiewicz K."/>
            <person name="Wedrychowicz H."/>
        </authorList>
    </citation>
    <scope>NUCLEOTIDE SEQUENCE [LARGE SCALE GENOMIC DNA]</scope>
    <source>
        <strain evidence="11 12">CECT 7868</strain>
    </source>
</reference>
<feature type="domain" description="ABC transporter" evidence="10">
    <location>
        <begin position="6"/>
        <end position="247"/>
    </location>
</feature>
<evidence type="ECO:0000313" key="12">
    <source>
        <dbReference type="Proteomes" id="UP000184608"/>
    </source>
</evidence>
<keyword evidence="3" id="KW-0813">Transport</keyword>